<evidence type="ECO:0000256" key="5">
    <source>
        <dbReference type="SAM" id="Phobius"/>
    </source>
</evidence>
<dbReference type="PANTHER" id="PTHR22950">
    <property type="entry name" value="AMINO ACID TRANSPORTER"/>
    <property type="match status" value="1"/>
</dbReference>
<feature type="transmembrane region" description="Helical" evidence="5">
    <location>
        <begin position="275"/>
        <end position="292"/>
    </location>
</feature>
<feature type="transmembrane region" description="Helical" evidence="5">
    <location>
        <begin position="47"/>
        <end position="68"/>
    </location>
</feature>
<keyword evidence="2 5" id="KW-0812">Transmembrane</keyword>
<dbReference type="PANTHER" id="PTHR22950:SF652">
    <property type="entry name" value="TRANSMEMBRANE AMINO ACID TRANSPORTER FAMILY PROTEIN"/>
    <property type="match status" value="1"/>
</dbReference>
<evidence type="ECO:0000313" key="10">
    <source>
        <dbReference type="Proteomes" id="UP000285301"/>
    </source>
</evidence>
<name>A0A3S3P1Z1_9ACAR</name>
<dbReference type="EMBL" id="NCKU01004193">
    <property type="protein sequence ID" value="RWS06318.1"/>
    <property type="molecule type" value="Genomic_DNA"/>
</dbReference>
<organism evidence="7 10">
    <name type="scientific">Dinothrombium tinctorium</name>
    <dbReference type="NCBI Taxonomy" id="1965070"/>
    <lineage>
        <taxon>Eukaryota</taxon>
        <taxon>Metazoa</taxon>
        <taxon>Ecdysozoa</taxon>
        <taxon>Arthropoda</taxon>
        <taxon>Chelicerata</taxon>
        <taxon>Arachnida</taxon>
        <taxon>Acari</taxon>
        <taxon>Acariformes</taxon>
        <taxon>Trombidiformes</taxon>
        <taxon>Prostigmata</taxon>
        <taxon>Anystina</taxon>
        <taxon>Parasitengona</taxon>
        <taxon>Trombidioidea</taxon>
        <taxon>Trombidiidae</taxon>
        <taxon>Dinothrombium</taxon>
    </lineage>
</organism>
<evidence type="ECO:0000313" key="9">
    <source>
        <dbReference type="EMBL" id="RWS15618.1"/>
    </source>
</evidence>
<evidence type="ECO:0000256" key="2">
    <source>
        <dbReference type="ARBA" id="ARBA00022692"/>
    </source>
</evidence>
<feature type="domain" description="Amino acid transporter transmembrane" evidence="6">
    <location>
        <begin position="11"/>
        <end position="398"/>
    </location>
</feature>
<dbReference type="EMBL" id="NCKU01000405">
    <property type="protein sequence ID" value="RWS15618.1"/>
    <property type="molecule type" value="Genomic_DNA"/>
</dbReference>
<evidence type="ECO:0000313" key="7">
    <source>
        <dbReference type="EMBL" id="RWS06318.1"/>
    </source>
</evidence>
<feature type="transmembrane region" description="Helical" evidence="5">
    <location>
        <begin position="386"/>
        <end position="412"/>
    </location>
</feature>
<dbReference type="InterPro" id="IPR013057">
    <property type="entry name" value="AA_transpt_TM"/>
</dbReference>
<dbReference type="Proteomes" id="UP000285301">
    <property type="component" value="Unassembled WGS sequence"/>
</dbReference>
<dbReference type="Pfam" id="PF01490">
    <property type="entry name" value="Aa_trans"/>
    <property type="match status" value="1"/>
</dbReference>
<gene>
    <name evidence="7" type="ORF">B4U79_03910</name>
    <name evidence="8" type="ORF">B4U79_06957</name>
    <name evidence="9" type="ORF">B4U79_08861</name>
</gene>
<reference evidence="7" key="2">
    <citation type="submission" date="2018-11" db="EMBL/GenBank/DDBJ databases">
        <title>Trombidioid mite genomics.</title>
        <authorList>
            <person name="Dong X."/>
        </authorList>
    </citation>
    <scope>NUCLEOTIDE SEQUENCE</scope>
    <source>
        <strain evidence="7">UoL-WK</strain>
    </source>
</reference>
<sequence>MTVPSEPSVGIGWLSVAFGLANASIGVGVLNYPSAYDKVGGIAIAEYMQLIIVAIIMFSMFVLIYCADISKGNTYHEVLSNICGKRAEIVVAVDICLATYGICIAYLVTIGDQYDRIFMSYFGDNFCQNWYLDRRFTITVTSLFIAPLCYLKQLDFLRHTGPLGIVSMLYVVILTIYQHYALDDVKRGTIKTSPESFSSLLSVIPVMCFGYQCNEVVIPIYASMRNRRIKNYFKAAFIAWTTLIFLYGTVGYFGYTTFGSLVLPDIIQMFNARDPFVMIGVCALIFKMAITYPQMSFVGRGSFVGVYGILTKQSANDLEKREKCRRFIISSLWFASTLFFGIFAPDIGLVIEILGTLSVLNVFMFPSACLICLVKRTDLRLSLLVKSLFVITAIILSSVGIGALALVSYQIYVDIGSISQETKTLLCSL</sequence>
<dbReference type="STRING" id="1965070.A0A3S3P1Z1"/>
<feature type="transmembrane region" description="Helical" evidence="5">
    <location>
        <begin position="327"/>
        <end position="344"/>
    </location>
</feature>
<keyword evidence="3 5" id="KW-1133">Transmembrane helix</keyword>
<evidence type="ECO:0000256" key="4">
    <source>
        <dbReference type="ARBA" id="ARBA00023136"/>
    </source>
</evidence>
<protein>
    <submittedName>
        <fullName evidence="7">Putative sodium-coupled neutral amino acid transporter 7-like protein</fullName>
    </submittedName>
</protein>
<feature type="transmembrane region" description="Helical" evidence="5">
    <location>
        <begin position="89"/>
        <end position="111"/>
    </location>
</feature>
<feature type="transmembrane region" description="Helical" evidence="5">
    <location>
        <begin position="235"/>
        <end position="255"/>
    </location>
</feature>
<keyword evidence="10" id="KW-1185">Reference proteome</keyword>
<proteinExistence type="predicted"/>
<comment type="caution">
    <text evidence="7">The sequence shown here is derived from an EMBL/GenBank/DDBJ whole genome shotgun (WGS) entry which is preliminary data.</text>
</comment>
<comment type="subcellular location">
    <subcellularLocation>
        <location evidence="1">Membrane</location>
        <topology evidence="1">Multi-pass membrane protein</topology>
    </subcellularLocation>
</comment>
<dbReference type="EMBL" id="NCKU01004175">
    <property type="protein sequence ID" value="RWS06340.1"/>
    <property type="molecule type" value="Genomic_DNA"/>
</dbReference>
<dbReference type="GO" id="GO:0015179">
    <property type="term" value="F:L-amino acid transmembrane transporter activity"/>
    <property type="evidence" value="ECO:0007669"/>
    <property type="project" value="TreeGrafter"/>
</dbReference>
<feature type="transmembrane region" description="Helical" evidence="5">
    <location>
        <begin position="350"/>
        <end position="374"/>
    </location>
</feature>
<evidence type="ECO:0000256" key="1">
    <source>
        <dbReference type="ARBA" id="ARBA00004141"/>
    </source>
</evidence>
<evidence type="ECO:0000313" key="8">
    <source>
        <dbReference type="EMBL" id="RWS06340.1"/>
    </source>
</evidence>
<evidence type="ECO:0000256" key="3">
    <source>
        <dbReference type="ARBA" id="ARBA00022989"/>
    </source>
</evidence>
<reference evidence="7 10" key="1">
    <citation type="journal article" date="2018" name="Gigascience">
        <title>Genomes of trombidid mites reveal novel predicted allergens and laterally-transferred genes associated with secondary metabolism.</title>
        <authorList>
            <person name="Dong X."/>
            <person name="Chaisiri K."/>
            <person name="Xia D."/>
            <person name="Armstrong S.D."/>
            <person name="Fang Y."/>
            <person name="Donnelly M.J."/>
            <person name="Kadowaki T."/>
            <person name="McGarry J.W."/>
            <person name="Darby A.C."/>
            <person name="Makepeace B.L."/>
        </authorList>
    </citation>
    <scope>NUCLEOTIDE SEQUENCE [LARGE SCALE GENOMIC DNA]</scope>
    <source>
        <strain evidence="7">UoL-WK</strain>
    </source>
</reference>
<accession>A0A3S3P1Z1</accession>
<dbReference type="AlphaFoldDB" id="A0A3S3P1Z1"/>
<keyword evidence="4 5" id="KW-0472">Membrane</keyword>
<dbReference type="GO" id="GO:0016020">
    <property type="term" value="C:membrane"/>
    <property type="evidence" value="ECO:0007669"/>
    <property type="project" value="UniProtKB-SubCell"/>
</dbReference>
<evidence type="ECO:0000259" key="6">
    <source>
        <dbReference type="Pfam" id="PF01490"/>
    </source>
</evidence>
<dbReference type="OrthoDB" id="438545at2759"/>
<feature type="transmembrane region" description="Helical" evidence="5">
    <location>
        <begin position="163"/>
        <end position="180"/>
    </location>
</feature>